<protein>
    <submittedName>
        <fullName evidence="2">Uncharacterized protein</fullName>
    </submittedName>
</protein>
<gene>
    <name evidence="2" type="ORF">D584_19918</name>
</gene>
<dbReference type="RefSeq" id="WP_006472637.1">
    <property type="nucleotide sequence ID" value="NZ_AOGE01000055.1"/>
</dbReference>
<comment type="caution">
    <text evidence="2">The sequence shown here is derived from an EMBL/GenBank/DDBJ whole genome shotgun (WGS) entry which is preliminary data.</text>
</comment>
<reference evidence="2 3" key="1">
    <citation type="journal article" date="2013" name="Gut Pathog.">
        <title>Draft genome of Ochrobactrum intermedium strain M86 isolated from non-ulcer dyspeptic individual from India.</title>
        <authorList>
            <person name="Kulkarni G."/>
            <person name="Dhotre D."/>
            <person name="Dharne M."/>
            <person name="Shetty S."/>
            <person name="Chowdhury S."/>
            <person name="Misra V."/>
            <person name="Misra S."/>
            <person name="Patole M."/>
            <person name="Shouche Y."/>
        </authorList>
    </citation>
    <scope>NUCLEOTIDE SEQUENCE [LARGE SCALE GENOMIC DNA]</scope>
    <source>
        <strain evidence="2 3">M86</strain>
    </source>
</reference>
<sequence length="270" mass="30228">MVKVTAADIKVALRRLYPDPEWAILFEVGDATGARHTRFADAVVMSLWPSRGLTLTGIEIKVSRSDWNKERSQPEKAETIAAYCDYWTLLTGPGVVHDVSEIPPAWGWIEYDGARFTTRKTPTLTEAKPVTRQFLAALLRRASRTDKAAIDAEIDRRNSEMEARFNERVEMAARRRTAASEDAIAAIEQFEQASGIKIGDYSRFTGTGTDIGRVTKAIIASGIDSSWNGLYAIADTLRKASDEIEKAMIEHGFDRRQPSLSDHARRRGRR</sequence>
<dbReference type="OrthoDB" id="6180861at2"/>
<evidence type="ECO:0000313" key="3">
    <source>
        <dbReference type="Proteomes" id="UP000011971"/>
    </source>
</evidence>
<accession>M5JLB8</accession>
<evidence type="ECO:0000256" key="1">
    <source>
        <dbReference type="SAM" id="MobiDB-lite"/>
    </source>
</evidence>
<dbReference type="Proteomes" id="UP000011971">
    <property type="component" value="Unassembled WGS sequence"/>
</dbReference>
<dbReference type="EMBL" id="AOGE01000055">
    <property type="protein sequence ID" value="ELT47402.1"/>
    <property type="molecule type" value="Genomic_DNA"/>
</dbReference>
<feature type="region of interest" description="Disordered" evidence="1">
    <location>
        <begin position="251"/>
        <end position="270"/>
    </location>
</feature>
<name>M5JLB8_9HYPH</name>
<evidence type="ECO:0000313" key="2">
    <source>
        <dbReference type="EMBL" id="ELT47402.1"/>
    </source>
</evidence>
<organism evidence="2 3">
    <name type="scientific">Brucella intermedia M86</name>
    <dbReference type="NCBI Taxonomy" id="1234597"/>
    <lineage>
        <taxon>Bacteria</taxon>
        <taxon>Pseudomonadati</taxon>
        <taxon>Pseudomonadota</taxon>
        <taxon>Alphaproteobacteria</taxon>
        <taxon>Hyphomicrobiales</taxon>
        <taxon>Brucellaceae</taxon>
        <taxon>Brucella/Ochrobactrum group</taxon>
        <taxon>Brucella</taxon>
    </lineage>
</organism>
<dbReference type="AlphaFoldDB" id="M5JLB8"/>
<dbReference type="PATRIC" id="fig|1234597.4.peg.4113"/>
<proteinExistence type="predicted"/>